<evidence type="ECO:0000256" key="3">
    <source>
        <dbReference type="ARBA" id="ARBA00022989"/>
    </source>
</evidence>
<dbReference type="InterPro" id="IPR045863">
    <property type="entry name" value="CorA_TM1_TM2"/>
</dbReference>
<dbReference type="Proteomes" id="UP000053328">
    <property type="component" value="Unassembled WGS sequence"/>
</dbReference>
<reference evidence="6 7" key="1">
    <citation type="submission" date="2015-01" db="EMBL/GenBank/DDBJ databases">
        <title>The Genome Sequence of Exophiala spinifera CBS89968.</title>
        <authorList>
            <consortium name="The Broad Institute Genomics Platform"/>
            <person name="Cuomo C."/>
            <person name="de Hoog S."/>
            <person name="Gorbushina A."/>
            <person name="Stielow B."/>
            <person name="Teixiera M."/>
            <person name="Abouelleil A."/>
            <person name="Chapman S.B."/>
            <person name="Priest M."/>
            <person name="Young S.K."/>
            <person name="Wortman J."/>
            <person name="Nusbaum C."/>
            <person name="Birren B."/>
        </authorList>
    </citation>
    <scope>NUCLEOTIDE SEQUENCE [LARGE SCALE GENOMIC DNA]</scope>
    <source>
        <strain evidence="6 7">CBS 89968</strain>
    </source>
</reference>
<dbReference type="Gene3D" id="1.20.58.340">
    <property type="entry name" value="Magnesium transport protein CorA, transmembrane region"/>
    <property type="match status" value="1"/>
</dbReference>
<comment type="subcellular location">
    <subcellularLocation>
        <location evidence="1">Membrane</location>
        <topology evidence="1">Multi-pass membrane protein</topology>
    </subcellularLocation>
</comment>
<dbReference type="GO" id="GO:0016020">
    <property type="term" value="C:membrane"/>
    <property type="evidence" value="ECO:0007669"/>
    <property type="project" value="UniProtKB-SubCell"/>
</dbReference>
<gene>
    <name evidence="6" type="ORF">PV08_04247</name>
</gene>
<accession>A0A0D1YPF9</accession>
<dbReference type="GO" id="GO:0046873">
    <property type="term" value="F:metal ion transmembrane transporter activity"/>
    <property type="evidence" value="ECO:0007669"/>
    <property type="project" value="InterPro"/>
</dbReference>
<dbReference type="GeneID" id="27331330"/>
<keyword evidence="3 5" id="KW-1133">Transmembrane helix</keyword>
<keyword evidence="2 5" id="KW-0812">Transmembrane</keyword>
<name>A0A0D1YPF9_9EURO</name>
<evidence type="ECO:0000256" key="4">
    <source>
        <dbReference type="ARBA" id="ARBA00023136"/>
    </source>
</evidence>
<feature type="transmembrane region" description="Helical" evidence="5">
    <location>
        <begin position="424"/>
        <end position="445"/>
    </location>
</feature>
<dbReference type="VEuPathDB" id="FungiDB:PV08_04247"/>
<dbReference type="EMBL" id="KN847494">
    <property type="protein sequence ID" value="KIW17056.1"/>
    <property type="molecule type" value="Genomic_DNA"/>
</dbReference>
<dbReference type="Pfam" id="PF01544">
    <property type="entry name" value="CorA"/>
    <property type="match status" value="1"/>
</dbReference>
<evidence type="ECO:0000313" key="6">
    <source>
        <dbReference type="EMBL" id="KIW17056.1"/>
    </source>
</evidence>
<dbReference type="InterPro" id="IPR002523">
    <property type="entry name" value="MgTranspt_CorA/ZnTranspt_ZntB"/>
</dbReference>
<dbReference type="STRING" id="91928.A0A0D1YPF9"/>
<evidence type="ECO:0000256" key="5">
    <source>
        <dbReference type="SAM" id="Phobius"/>
    </source>
</evidence>
<evidence type="ECO:0000256" key="1">
    <source>
        <dbReference type="ARBA" id="ARBA00004141"/>
    </source>
</evidence>
<dbReference type="RefSeq" id="XP_016237272.1">
    <property type="nucleotide sequence ID" value="XM_016378595.1"/>
</dbReference>
<proteinExistence type="predicted"/>
<evidence type="ECO:0000256" key="2">
    <source>
        <dbReference type="ARBA" id="ARBA00022692"/>
    </source>
</evidence>
<feature type="transmembrane region" description="Helical" evidence="5">
    <location>
        <begin position="457"/>
        <end position="480"/>
    </location>
</feature>
<keyword evidence="4 5" id="KW-0472">Membrane</keyword>
<keyword evidence="7" id="KW-1185">Reference proteome</keyword>
<dbReference type="OrthoDB" id="3231000at2759"/>
<organism evidence="6 7">
    <name type="scientific">Exophiala spinifera</name>
    <dbReference type="NCBI Taxonomy" id="91928"/>
    <lineage>
        <taxon>Eukaryota</taxon>
        <taxon>Fungi</taxon>
        <taxon>Dikarya</taxon>
        <taxon>Ascomycota</taxon>
        <taxon>Pezizomycotina</taxon>
        <taxon>Eurotiomycetes</taxon>
        <taxon>Chaetothyriomycetidae</taxon>
        <taxon>Chaetothyriales</taxon>
        <taxon>Herpotrichiellaceae</taxon>
        <taxon>Exophiala</taxon>
    </lineage>
</organism>
<dbReference type="SUPFAM" id="SSF144083">
    <property type="entry name" value="Magnesium transport protein CorA, transmembrane region"/>
    <property type="match status" value="1"/>
</dbReference>
<sequence>MAHGLGARAAQYKARIDDLAIRGSESMRILSNVLDKKANLPTRVSYLSRPKMHIPTPIGFEADSHSTLRTADEVIAAVSAASDRSEKGICIVENISPTYILELGAAWDVDPEFFARHAASPRPQDLWVHRKWEKNGTPPDAHHLSGVYECGGPAWTETAVRKLSVNYCDRVIHKDSGWPVNLSTVMSYCIVASQRQRGTYLLLVDPPLKMPMSPTSSSNVHTACDMTLRFPYAGNRGGLLMPLDLPGEEEHRSLFDAVEHMLRQHPWQLDLILHRPSAFPGVPFLYLMASSLSQDLLQSLRKRLHKISFLDVRRPDWNLTDRLHDIRQELNTIQASLQETEAYEPTLVEDFFTDLKNDVPKDEHRKVFRRTPGERLRDLLGEANQTHKLVLETFDILIGTTAVLDSKESRRQTEESLKQTRQTILLTGLATVYLPLSLATSVFGMNLKEMTGSGPHAWTFAVTVAGLVAATVIIFGSLFFKGVIIPVKRLWNGSEREDR</sequence>
<dbReference type="AlphaFoldDB" id="A0A0D1YPF9"/>
<dbReference type="HOGENOM" id="CLU_537534_0_0_1"/>
<evidence type="ECO:0000313" key="7">
    <source>
        <dbReference type="Proteomes" id="UP000053328"/>
    </source>
</evidence>
<protein>
    <submittedName>
        <fullName evidence="6">Uncharacterized protein</fullName>
    </submittedName>
</protein>